<gene>
    <name evidence="2" type="ORF">ALC56_03606</name>
</gene>
<dbReference type="EMBL" id="KQ981387">
    <property type="protein sequence ID" value="KYN42042.1"/>
    <property type="molecule type" value="Genomic_DNA"/>
</dbReference>
<dbReference type="AlphaFoldDB" id="A0A195FP02"/>
<evidence type="ECO:0000256" key="1">
    <source>
        <dbReference type="SAM" id="MobiDB-lite"/>
    </source>
</evidence>
<evidence type="ECO:0000313" key="2">
    <source>
        <dbReference type="EMBL" id="KYN42042.1"/>
    </source>
</evidence>
<protein>
    <submittedName>
        <fullName evidence="2">Uncharacterized protein</fullName>
    </submittedName>
</protein>
<keyword evidence="3" id="KW-1185">Reference proteome</keyword>
<accession>A0A195FP02</accession>
<organism evidence="2 3">
    <name type="scientific">Trachymyrmex septentrionalis</name>
    <dbReference type="NCBI Taxonomy" id="34720"/>
    <lineage>
        <taxon>Eukaryota</taxon>
        <taxon>Metazoa</taxon>
        <taxon>Ecdysozoa</taxon>
        <taxon>Arthropoda</taxon>
        <taxon>Hexapoda</taxon>
        <taxon>Insecta</taxon>
        <taxon>Pterygota</taxon>
        <taxon>Neoptera</taxon>
        <taxon>Endopterygota</taxon>
        <taxon>Hymenoptera</taxon>
        <taxon>Apocrita</taxon>
        <taxon>Aculeata</taxon>
        <taxon>Formicoidea</taxon>
        <taxon>Formicidae</taxon>
        <taxon>Myrmicinae</taxon>
        <taxon>Trachymyrmex</taxon>
    </lineage>
</organism>
<dbReference type="Proteomes" id="UP000078541">
    <property type="component" value="Unassembled WGS sequence"/>
</dbReference>
<feature type="non-terminal residue" evidence="2">
    <location>
        <position position="1"/>
    </location>
</feature>
<feature type="region of interest" description="Disordered" evidence="1">
    <location>
        <begin position="105"/>
        <end position="126"/>
    </location>
</feature>
<proteinExistence type="predicted"/>
<evidence type="ECO:0000313" key="3">
    <source>
        <dbReference type="Proteomes" id="UP000078541"/>
    </source>
</evidence>
<sequence length="126" mass="14643">KTHPKLKDWIQEKLMNKTQAYCTYYKCNIQCKLNDLLSYAETKKHKSNCGSHMQTNKLPFKSSSFKTQEQEATLALYISQHSAIALIDHFSILCKNKFNDGEADIHSQSSRQHHRNEARLIQSRLS</sequence>
<reference evidence="2 3" key="1">
    <citation type="submission" date="2016-03" db="EMBL/GenBank/DDBJ databases">
        <title>Trachymyrmex septentrionalis WGS genome.</title>
        <authorList>
            <person name="Nygaard S."/>
            <person name="Hu H."/>
            <person name="Boomsma J."/>
            <person name="Zhang G."/>
        </authorList>
    </citation>
    <scope>NUCLEOTIDE SEQUENCE [LARGE SCALE GENOMIC DNA]</scope>
    <source>
        <strain evidence="2">Tsep2-gDNA-1</strain>
        <tissue evidence="2">Whole body</tissue>
    </source>
</reference>
<name>A0A195FP02_9HYME</name>